<protein>
    <submittedName>
        <fullName evidence="2">Uncharacterized protein</fullName>
    </submittedName>
</protein>
<organism evidence="2 3">
    <name type="scientific">Salipiger profundus</name>
    <dbReference type="NCBI Taxonomy" id="1229727"/>
    <lineage>
        <taxon>Bacteria</taxon>
        <taxon>Pseudomonadati</taxon>
        <taxon>Pseudomonadota</taxon>
        <taxon>Alphaproteobacteria</taxon>
        <taxon>Rhodobacterales</taxon>
        <taxon>Roseobacteraceae</taxon>
        <taxon>Salipiger</taxon>
    </lineage>
</organism>
<dbReference type="STRING" id="1229727.Ga0080559_TMP3505"/>
<sequence precursor="true">MKGLISAIVIGLAASQATATELTQSMDAMIEQAVTPWLDEPALIAAIKVQNKTTAGLDQAAIDTLDAAWAAEIGAAETPTIDAVVHGPLADALRAHMADANGAILEILVMDARGLNVAASGVTSDYWQGDEAKFTQTYPLGPDAMHHGEVAFDESSQAYQAQVSFTISDPKTGRPIGAMTVGLNAELLM</sequence>
<evidence type="ECO:0000256" key="1">
    <source>
        <dbReference type="SAM" id="SignalP"/>
    </source>
</evidence>
<dbReference type="OrthoDB" id="195732at2"/>
<dbReference type="Proteomes" id="UP000186559">
    <property type="component" value="Chromosome"/>
</dbReference>
<keyword evidence="3" id="KW-1185">Reference proteome</keyword>
<dbReference type="AlphaFoldDB" id="A0A1U7D815"/>
<feature type="chain" id="PRO_5010573701" evidence="1">
    <location>
        <begin position="20"/>
        <end position="189"/>
    </location>
</feature>
<proteinExistence type="predicted"/>
<evidence type="ECO:0000313" key="2">
    <source>
        <dbReference type="EMBL" id="APX24301.1"/>
    </source>
</evidence>
<dbReference type="KEGG" id="tpro:Ga0080559_TMP3505"/>
<name>A0A1U7D815_9RHOB</name>
<evidence type="ECO:0000313" key="3">
    <source>
        <dbReference type="Proteomes" id="UP000186559"/>
    </source>
</evidence>
<keyword evidence="1" id="KW-0732">Signal</keyword>
<accession>A0A1U7D815</accession>
<dbReference type="EMBL" id="CP014796">
    <property type="protein sequence ID" value="APX24301.1"/>
    <property type="molecule type" value="Genomic_DNA"/>
</dbReference>
<gene>
    <name evidence="2" type="ORF">Ga0080559_TMP3505</name>
</gene>
<reference evidence="2 3" key="1">
    <citation type="submission" date="2016-03" db="EMBL/GenBank/DDBJ databases">
        <title>Deep-sea bacteria in the southern Pacific.</title>
        <authorList>
            <person name="Tang K."/>
        </authorList>
    </citation>
    <scope>NUCLEOTIDE SEQUENCE [LARGE SCALE GENOMIC DNA]</scope>
    <source>
        <strain evidence="2 3">JLT2016</strain>
    </source>
</reference>
<feature type="signal peptide" evidence="1">
    <location>
        <begin position="1"/>
        <end position="19"/>
    </location>
</feature>
<dbReference type="RefSeq" id="WP_017467163.1">
    <property type="nucleotide sequence ID" value="NZ_BMEW01000001.1"/>
</dbReference>